<accession>A0A0E9SIR6</accession>
<protein>
    <submittedName>
        <fullName evidence="1">Uncharacterized protein</fullName>
    </submittedName>
</protein>
<evidence type="ECO:0000313" key="1">
    <source>
        <dbReference type="EMBL" id="JAH41239.1"/>
    </source>
</evidence>
<reference evidence="1" key="1">
    <citation type="submission" date="2014-11" db="EMBL/GenBank/DDBJ databases">
        <authorList>
            <person name="Amaro Gonzalez C."/>
        </authorList>
    </citation>
    <scope>NUCLEOTIDE SEQUENCE</scope>
</reference>
<proteinExistence type="predicted"/>
<dbReference type="EMBL" id="GBXM01067338">
    <property type="protein sequence ID" value="JAH41239.1"/>
    <property type="molecule type" value="Transcribed_RNA"/>
</dbReference>
<sequence>MCVGLCTRETKKNTAKTIKAKTFNGQKLFL</sequence>
<reference evidence="1" key="2">
    <citation type="journal article" date="2015" name="Fish Shellfish Immunol.">
        <title>Early steps in the European eel (Anguilla anguilla)-Vibrio vulnificus interaction in the gills: Role of the RtxA13 toxin.</title>
        <authorList>
            <person name="Callol A."/>
            <person name="Pajuelo D."/>
            <person name="Ebbesson L."/>
            <person name="Teles M."/>
            <person name="MacKenzie S."/>
            <person name="Amaro C."/>
        </authorList>
    </citation>
    <scope>NUCLEOTIDE SEQUENCE</scope>
</reference>
<name>A0A0E9SIR6_ANGAN</name>
<dbReference type="AlphaFoldDB" id="A0A0E9SIR6"/>
<organism evidence="1">
    <name type="scientific">Anguilla anguilla</name>
    <name type="common">European freshwater eel</name>
    <name type="synonym">Muraena anguilla</name>
    <dbReference type="NCBI Taxonomy" id="7936"/>
    <lineage>
        <taxon>Eukaryota</taxon>
        <taxon>Metazoa</taxon>
        <taxon>Chordata</taxon>
        <taxon>Craniata</taxon>
        <taxon>Vertebrata</taxon>
        <taxon>Euteleostomi</taxon>
        <taxon>Actinopterygii</taxon>
        <taxon>Neopterygii</taxon>
        <taxon>Teleostei</taxon>
        <taxon>Anguilliformes</taxon>
        <taxon>Anguillidae</taxon>
        <taxon>Anguilla</taxon>
    </lineage>
</organism>